<organism evidence="2 3">
    <name type="scientific">Actinomyces bowdenii</name>
    <dbReference type="NCBI Taxonomy" id="131109"/>
    <lineage>
        <taxon>Bacteria</taxon>
        <taxon>Bacillati</taxon>
        <taxon>Actinomycetota</taxon>
        <taxon>Actinomycetes</taxon>
        <taxon>Actinomycetales</taxon>
        <taxon>Actinomycetaceae</taxon>
        <taxon>Actinomyces</taxon>
    </lineage>
</organism>
<dbReference type="Proteomes" id="UP000271272">
    <property type="component" value="Unassembled WGS sequence"/>
</dbReference>
<comment type="caution">
    <text evidence="2">The sequence shown here is derived from an EMBL/GenBank/DDBJ whole genome shotgun (WGS) entry which is preliminary data.</text>
</comment>
<feature type="transmembrane region" description="Helical" evidence="1">
    <location>
        <begin position="24"/>
        <end position="44"/>
    </location>
</feature>
<evidence type="ECO:0008006" key="4">
    <source>
        <dbReference type="Google" id="ProtNLM"/>
    </source>
</evidence>
<protein>
    <recommendedName>
        <fullName evidence="4">DUF4190 domain-containing protein</fullName>
    </recommendedName>
</protein>
<evidence type="ECO:0000313" key="3">
    <source>
        <dbReference type="Proteomes" id="UP000271272"/>
    </source>
</evidence>
<accession>A0A3P1UP33</accession>
<evidence type="ECO:0000256" key="1">
    <source>
        <dbReference type="SAM" id="Phobius"/>
    </source>
</evidence>
<feature type="transmembrane region" description="Helical" evidence="1">
    <location>
        <begin position="56"/>
        <end position="84"/>
    </location>
</feature>
<name>A0A3P1UP33_9ACTO</name>
<dbReference type="AlphaFoldDB" id="A0A3P1UP33"/>
<keyword evidence="1" id="KW-0472">Membrane</keyword>
<reference evidence="2 3" key="1">
    <citation type="submission" date="2018-11" db="EMBL/GenBank/DDBJ databases">
        <title>Genomes From Bacteria Associated with the Canine Oral Cavity: a Test Case for Automated Genome-Based Taxonomic Assignment.</title>
        <authorList>
            <person name="Coil D.A."/>
            <person name="Jospin G."/>
            <person name="Darling A.E."/>
            <person name="Wallis C."/>
            <person name="Davis I.J."/>
            <person name="Harris S."/>
            <person name="Eisen J.A."/>
            <person name="Holcombe L.J."/>
            <person name="O'Flynn C."/>
        </authorList>
    </citation>
    <scope>NUCLEOTIDE SEQUENCE [LARGE SCALE GENOMIC DNA]</scope>
    <source>
        <strain evidence="2 3">OH5050</strain>
    </source>
</reference>
<gene>
    <name evidence="2" type="ORF">EII10_12200</name>
</gene>
<dbReference type="RefSeq" id="WP_124934758.1">
    <property type="nucleotide sequence ID" value="NZ_RQZC01000033.1"/>
</dbReference>
<proteinExistence type="predicted"/>
<dbReference type="OrthoDB" id="4829526at2"/>
<keyword evidence="1" id="KW-1133">Transmembrane helix</keyword>
<dbReference type="EMBL" id="RQZC01000033">
    <property type="protein sequence ID" value="RRD23140.1"/>
    <property type="molecule type" value="Genomic_DNA"/>
</dbReference>
<sequence length="92" mass="9296">MDWAGITSLILALASPVIAFILSPLGLIALVTSTVLGIIGLSAANQGRATNKGMALAGLITSVVLLVLGLLVAIIAIVLFGVFISESSQTSY</sequence>
<keyword evidence="3" id="KW-1185">Reference proteome</keyword>
<evidence type="ECO:0000313" key="2">
    <source>
        <dbReference type="EMBL" id="RRD23140.1"/>
    </source>
</evidence>
<keyword evidence="1" id="KW-0812">Transmembrane</keyword>